<evidence type="ECO:0000259" key="7">
    <source>
        <dbReference type="Pfam" id="PF02687"/>
    </source>
</evidence>
<evidence type="ECO:0000256" key="1">
    <source>
        <dbReference type="ARBA" id="ARBA00004651"/>
    </source>
</evidence>
<keyword evidence="5 6" id="KW-0472">Membrane</keyword>
<comment type="similarity">
    <text evidence="6">Belongs to the ABC-4 integral membrane protein family.</text>
</comment>
<feature type="transmembrane region" description="Helical" evidence="6">
    <location>
        <begin position="56"/>
        <end position="75"/>
    </location>
</feature>
<organism evidence="8">
    <name type="scientific">Ligilactobacillus agilis</name>
    <dbReference type="NCBI Taxonomy" id="1601"/>
    <lineage>
        <taxon>Bacteria</taxon>
        <taxon>Bacillati</taxon>
        <taxon>Bacillota</taxon>
        <taxon>Bacilli</taxon>
        <taxon>Lactobacillales</taxon>
        <taxon>Lactobacillaceae</taxon>
        <taxon>Ligilactobacillus</taxon>
    </lineage>
</organism>
<protein>
    <submittedName>
        <fullName evidence="8">Antimicrobial peptide ABC transporter permease protein</fullName>
    </submittedName>
</protein>
<dbReference type="GO" id="GO:0055085">
    <property type="term" value="P:transmembrane transport"/>
    <property type="evidence" value="ECO:0007669"/>
    <property type="project" value="UniProtKB-UniRule"/>
</dbReference>
<sequence>MFTSKISINNLSECKVLTVPYTLIMSFFGGFFYVLVNLLNNTSLSKIPQATLLKGILTFGIVIIFLVISLYGWYANRFFSDERNKSMGVFLMLGMSRKQVYKVICLEKFYLFCINFLFSVIFGLCYNSLSFLMIRKLLSIKGLENQYKPVAIIWLLFVLIIVYLFTYLTEYNLLRKSTINQIFSSKDRTESAPKANLILGVVGFVFLIIGYDLALTTSNVTTSFRTFILASLLVAIGIIGTFSSGIILLIGTMKKNTHIYYNRKRYVLIAGMLHRLKNSAVSLSLICVLSTITLIVISVMGSLYIEKRNMVNMLSPKEITVMAVESKFESMLKNIANETKVSLSDKESLSISQSVYGDLANNKLDIDKNGGVTSDYQITVATLSSYNKSNNTNYRLNKNEILVYIQNKKLAKESLVVNGHTYTVKKQINQPRFMFSPGRSITPNIFIITDDIQDTQQILKNKPITIKMEGYDVKGTTLDKQNFYKRLNQTDFKKVGANITSRRLVQSLINTLFGGLFFIGIIFSIAFAMLTSATIYYKQLSEGVRDRSDYITMEKLGMTHKMIKAGVRNQINFTFTLPMLFSLFNLLIAMPVLYKIMVSVGFNSVGLFIETVVVCFVSYTLFYWLICHYTSRMYYRLISDI</sequence>
<evidence type="ECO:0000313" key="8">
    <source>
        <dbReference type="EMBL" id="GET13505.1"/>
    </source>
</evidence>
<reference evidence="8" key="1">
    <citation type="submission" date="2019-10" db="EMBL/GenBank/DDBJ databases">
        <title>Lactobacillus agilis SN811 Whole Genome Sequencing Project.</title>
        <authorList>
            <person name="Suzuki S."/>
            <person name="Endo A."/>
            <person name="Maeno S."/>
            <person name="Shiwa Y."/>
            <person name="Matsutani M."/>
            <person name="Kajikawa A."/>
        </authorList>
    </citation>
    <scope>NUCLEOTIDE SEQUENCE</scope>
    <source>
        <strain evidence="8">SN811</strain>
    </source>
</reference>
<dbReference type="Pfam" id="PF02687">
    <property type="entry name" value="FtsX"/>
    <property type="match status" value="1"/>
</dbReference>
<gene>
    <name evidence="8" type="ORF">SN811_20050</name>
</gene>
<dbReference type="GO" id="GO:0005886">
    <property type="term" value="C:plasma membrane"/>
    <property type="evidence" value="ECO:0007669"/>
    <property type="project" value="UniProtKB-SubCell"/>
</dbReference>
<dbReference type="EMBL" id="BLAP01000070">
    <property type="protein sequence ID" value="GET13505.1"/>
    <property type="molecule type" value="Genomic_DNA"/>
</dbReference>
<dbReference type="InterPro" id="IPR003838">
    <property type="entry name" value="ABC3_permease_C"/>
</dbReference>
<dbReference type="PANTHER" id="PTHR46795">
    <property type="entry name" value="ABC TRANSPORTER PERMEASE-RELATED-RELATED"/>
    <property type="match status" value="1"/>
</dbReference>
<comment type="caution">
    <text evidence="8">The sequence shown here is derived from an EMBL/GenBank/DDBJ whole genome shotgun (WGS) entry which is preliminary data.</text>
</comment>
<dbReference type="InterPro" id="IPR052536">
    <property type="entry name" value="ABC-4_Integral_Memb_Prot"/>
</dbReference>
<feature type="transmembrane region" description="Helical" evidence="6">
    <location>
        <begin position="109"/>
        <end position="132"/>
    </location>
</feature>
<evidence type="ECO:0000256" key="5">
    <source>
        <dbReference type="ARBA" id="ARBA00023136"/>
    </source>
</evidence>
<dbReference type="PANTHER" id="PTHR46795:SF3">
    <property type="entry name" value="ABC TRANSPORTER PERMEASE"/>
    <property type="match status" value="1"/>
</dbReference>
<proteinExistence type="inferred from homology"/>
<dbReference type="InterPro" id="IPR027022">
    <property type="entry name" value="ABC_permease_BceB-typ"/>
</dbReference>
<feature type="transmembrane region" description="Helical" evidence="6">
    <location>
        <begin position="16"/>
        <end position="36"/>
    </location>
</feature>
<dbReference type="PIRSF" id="PIRSF018968">
    <property type="entry name" value="ABC_permease_BceB"/>
    <property type="match status" value="1"/>
</dbReference>
<feature type="transmembrane region" description="Helical" evidence="6">
    <location>
        <begin position="195"/>
        <end position="215"/>
    </location>
</feature>
<accession>A0A6F9Y7Y9</accession>
<feature type="transmembrane region" description="Helical" evidence="6">
    <location>
        <begin position="512"/>
        <end position="537"/>
    </location>
</feature>
<feature type="transmembrane region" description="Helical" evidence="6">
    <location>
        <begin position="605"/>
        <end position="626"/>
    </location>
</feature>
<evidence type="ECO:0000256" key="2">
    <source>
        <dbReference type="ARBA" id="ARBA00022475"/>
    </source>
</evidence>
<feature type="transmembrane region" description="Helical" evidence="6">
    <location>
        <begin position="152"/>
        <end position="174"/>
    </location>
</feature>
<dbReference type="Proteomes" id="UP000494160">
    <property type="component" value="Unassembled WGS sequence"/>
</dbReference>
<keyword evidence="6" id="KW-0813">Transport</keyword>
<feature type="transmembrane region" description="Helical" evidence="6">
    <location>
        <begin position="227"/>
        <end position="250"/>
    </location>
</feature>
<dbReference type="RefSeq" id="WP_172577849.1">
    <property type="nucleotide sequence ID" value="NZ_BLAP01000070.1"/>
</dbReference>
<evidence type="ECO:0000256" key="3">
    <source>
        <dbReference type="ARBA" id="ARBA00022692"/>
    </source>
</evidence>
<evidence type="ECO:0000256" key="6">
    <source>
        <dbReference type="PIRNR" id="PIRNR018968"/>
    </source>
</evidence>
<feature type="transmembrane region" description="Helical" evidence="6">
    <location>
        <begin position="280"/>
        <end position="305"/>
    </location>
</feature>
<keyword evidence="3 6" id="KW-0812">Transmembrane</keyword>
<comment type="subcellular location">
    <subcellularLocation>
        <location evidence="1 6">Cell membrane</location>
        <topology evidence="1 6">Multi-pass membrane protein</topology>
    </subcellularLocation>
</comment>
<name>A0A6F9Y7Y9_9LACO</name>
<evidence type="ECO:0000256" key="4">
    <source>
        <dbReference type="ARBA" id="ARBA00022989"/>
    </source>
</evidence>
<dbReference type="AlphaFoldDB" id="A0A6F9Y7Y9"/>
<keyword evidence="2 6" id="KW-1003">Cell membrane</keyword>
<feature type="domain" description="ABC3 transporter permease C-terminal" evidence="7">
    <location>
        <begin position="60"/>
        <end position="177"/>
    </location>
</feature>
<keyword evidence="4 6" id="KW-1133">Transmembrane helix</keyword>
<feature type="transmembrane region" description="Helical" evidence="6">
    <location>
        <begin position="571"/>
        <end position="593"/>
    </location>
</feature>